<dbReference type="PANTHER" id="PTHR17695">
    <property type="entry name" value="SMALL SUBUNIT PROCESSOME COMPONENT 20 HOMOLOG"/>
    <property type="match status" value="1"/>
</dbReference>
<protein>
    <recommendedName>
        <fullName evidence="2">U3 small nucleolar RNA-associated protein 20 N-terminal domain-containing protein</fullName>
    </recommendedName>
</protein>
<evidence type="ECO:0000256" key="1">
    <source>
        <dbReference type="SAM" id="MobiDB-lite"/>
    </source>
</evidence>
<gene>
    <name evidence="3" type="ORF">L596_003160</name>
</gene>
<feature type="domain" description="U3 small nucleolar RNA-associated protein 20 N-terminal" evidence="2">
    <location>
        <begin position="856"/>
        <end position="1084"/>
    </location>
</feature>
<sequence length="1093" mass="125535">MKEKNTFKYVSFNEQIAKISVDITKWRIALPTDAGDQETFFYEAINQWNDKDYGDHYKAFLDTVPSKSLSTYAQLLYNQKNVVKALLEQLSVKDGSSYITLLELTLALARDLREDFYEHLWDFIEATIVILEGNIQSVELLQTGFKVVTTLFKIYWRRIVTEIRKTFLRFVPLFNNKALHIRRFSTEAFAFFLRKSNAISKLIRFMVTKAAEYGDQLKNSVSFLILNAVKGVSKQFVSRTSELLNEILDAILTLEDEEHQVVGREIFVEAMRLCVVYTKREYSAAVTSVLIDNLRSKSLDGERFANTIATFLSVWITERRGGVFSQRSELFQCFEQIQKSFPSSFVVEPAYLTLLSQAIIHFHSDTNLALLPTIIDSFVSIAAKSLSVDEILNFFDSLTELSIFDLWISPTLTKYTEANVEGNELAVLSFYARFISVRRPFSSMNEGKVCFSSHIFFSLVSKTALLDVSSIKTLKDLIVKLLLEGDLTNFDHMVYAVVIWPWIWKASEKVKGVNSMKTLLKNSLERTEEAHVKFSVLCAAALNIVRPASLDDLQTSKLVSCLTTASDDIWHLRMTRIVLTRSQLWKNMSIAQLISMIEKAFSSPHSECRTLALELVDLHIRSHFPKYDENAFGLMLKAERTPLTLQDYRSRALLFRRINPDTLINLLPDQSYLDLAPTIVLRILLAQYYENFTPYWPLVTEIISTFADGMETDQFWAPVFSQIRLCHDNVTSVDSQSSQNQVVCSFWNVSTSKVNFSTCRIQLFKLLSHVVSVCKKKTNDLSPLLLDIYKNEYCKFKLGNPTQNLLQEEEEELSVEVPDVVDDDQGEVTEQDVQENSEPFKGKHSRHDSQKALVAMLNLYKVHSEPLIKEMYMELLLSGLEEIQKPAVSCLFTYQEKFLSDYKENIQNLLSPQKFNDELVKFSLDDQNELISEADRGKLMPYIMRIVFGLLHSHVTSKAHARRAAVYRFLSGCRAEELQIFLDITFRQFYQYCGDAIGKDASSMCDHIEQTISLREFLRLKWIKSFVNSVAQTIRFMVVNLTEEQFDALFRILLACGFMIRLASEKRAQIIPGVLGQLRDLRQSVNATFCQVN</sequence>
<dbReference type="EMBL" id="CM016762">
    <property type="protein sequence ID" value="TMS35859.1"/>
    <property type="molecule type" value="Genomic_DNA"/>
</dbReference>
<dbReference type="InterPro" id="IPR011430">
    <property type="entry name" value="UTP20_N"/>
</dbReference>
<keyword evidence="4" id="KW-1185">Reference proteome</keyword>
<reference evidence="3 4" key="2">
    <citation type="journal article" date="2019" name="G3 (Bethesda)">
        <title>Hybrid Assembly of the Genome of the Entomopathogenic Nematode Steinernema carpocapsae Identifies the X-Chromosome.</title>
        <authorList>
            <person name="Serra L."/>
            <person name="Macchietto M."/>
            <person name="Macias-Munoz A."/>
            <person name="McGill C.J."/>
            <person name="Rodriguez I.M."/>
            <person name="Rodriguez B."/>
            <person name="Murad R."/>
            <person name="Mortazavi A."/>
        </authorList>
    </citation>
    <scope>NUCLEOTIDE SEQUENCE [LARGE SCALE GENOMIC DNA]</scope>
    <source>
        <strain evidence="3 4">ALL</strain>
    </source>
</reference>
<dbReference type="PANTHER" id="PTHR17695:SF11">
    <property type="entry name" value="SMALL SUBUNIT PROCESSOME COMPONENT 20 HOMOLOG"/>
    <property type="match status" value="1"/>
</dbReference>
<name>A0A4U8UTA8_STECR</name>
<reference evidence="3 4" key="1">
    <citation type="journal article" date="2015" name="Genome Biol.">
        <title>Comparative genomics of Steinernema reveals deeply conserved gene regulatory networks.</title>
        <authorList>
            <person name="Dillman A.R."/>
            <person name="Macchietto M."/>
            <person name="Porter C.F."/>
            <person name="Rogers A."/>
            <person name="Williams B."/>
            <person name="Antoshechkin I."/>
            <person name="Lee M.M."/>
            <person name="Goodwin Z."/>
            <person name="Lu X."/>
            <person name="Lewis E.E."/>
            <person name="Goodrich-Blair H."/>
            <person name="Stock S.P."/>
            <person name="Adams B.J."/>
            <person name="Sternberg P.W."/>
            <person name="Mortazavi A."/>
        </authorList>
    </citation>
    <scope>NUCLEOTIDE SEQUENCE [LARGE SCALE GENOMIC DNA]</scope>
    <source>
        <strain evidence="3 4">ALL</strain>
    </source>
</reference>
<dbReference type="GO" id="GO:0030686">
    <property type="term" value="C:90S preribosome"/>
    <property type="evidence" value="ECO:0007669"/>
    <property type="project" value="TreeGrafter"/>
</dbReference>
<dbReference type="Proteomes" id="UP000298663">
    <property type="component" value="Chromosome X"/>
</dbReference>
<evidence type="ECO:0000313" key="4">
    <source>
        <dbReference type="Proteomes" id="UP000298663"/>
    </source>
</evidence>
<proteinExistence type="predicted"/>
<dbReference type="STRING" id="34508.A0A4U8UTA8"/>
<dbReference type="EMBL" id="AZBU02000001">
    <property type="protein sequence ID" value="TMS35859.1"/>
    <property type="molecule type" value="Genomic_DNA"/>
</dbReference>
<dbReference type="AlphaFoldDB" id="A0A4U8UTA8"/>
<comment type="caution">
    <text evidence="3">The sequence shown here is derived from an EMBL/GenBank/DDBJ whole genome shotgun (WGS) entry which is preliminary data.</text>
</comment>
<dbReference type="Pfam" id="PF07539">
    <property type="entry name" value="UTP20_N"/>
    <property type="match status" value="1"/>
</dbReference>
<feature type="region of interest" description="Disordered" evidence="1">
    <location>
        <begin position="824"/>
        <end position="844"/>
    </location>
</feature>
<dbReference type="SUPFAM" id="SSF48371">
    <property type="entry name" value="ARM repeat"/>
    <property type="match status" value="1"/>
</dbReference>
<dbReference type="GO" id="GO:0032040">
    <property type="term" value="C:small-subunit processome"/>
    <property type="evidence" value="ECO:0007669"/>
    <property type="project" value="TreeGrafter"/>
</dbReference>
<dbReference type="InterPro" id="IPR016024">
    <property type="entry name" value="ARM-type_fold"/>
</dbReference>
<evidence type="ECO:0000313" key="3">
    <source>
        <dbReference type="EMBL" id="TMS35859.1"/>
    </source>
</evidence>
<dbReference type="OrthoDB" id="360653at2759"/>
<evidence type="ECO:0000259" key="2">
    <source>
        <dbReference type="Pfam" id="PF07539"/>
    </source>
</evidence>
<dbReference type="InterPro" id="IPR052575">
    <property type="entry name" value="SSU_processome_comp_20"/>
</dbReference>
<accession>A0A4U8UTA8</accession>
<feature type="compositionally biased region" description="Acidic residues" evidence="1">
    <location>
        <begin position="824"/>
        <end position="835"/>
    </location>
</feature>
<organism evidence="3 4">
    <name type="scientific">Steinernema carpocapsae</name>
    <name type="common">Entomopathogenic nematode</name>
    <dbReference type="NCBI Taxonomy" id="34508"/>
    <lineage>
        <taxon>Eukaryota</taxon>
        <taxon>Metazoa</taxon>
        <taxon>Ecdysozoa</taxon>
        <taxon>Nematoda</taxon>
        <taxon>Chromadorea</taxon>
        <taxon>Rhabditida</taxon>
        <taxon>Tylenchina</taxon>
        <taxon>Panagrolaimomorpha</taxon>
        <taxon>Strongyloidoidea</taxon>
        <taxon>Steinernematidae</taxon>
        <taxon>Steinernema</taxon>
    </lineage>
</organism>